<dbReference type="GO" id="GO:0045717">
    <property type="term" value="P:negative regulation of fatty acid biosynthetic process"/>
    <property type="evidence" value="ECO:0007669"/>
    <property type="project" value="UniProtKB-ARBA"/>
</dbReference>
<evidence type="ECO:0000256" key="6">
    <source>
        <dbReference type="ARBA" id="ARBA00022840"/>
    </source>
</evidence>
<dbReference type="InterPro" id="IPR008271">
    <property type="entry name" value="Ser/Thr_kinase_AS"/>
</dbReference>
<dbReference type="SMART" id="SM00740">
    <property type="entry name" value="PASTA"/>
    <property type="match status" value="3"/>
</dbReference>
<feature type="compositionally biased region" description="Basic and acidic residues" evidence="9">
    <location>
        <begin position="622"/>
        <end position="644"/>
    </location>
</feature>
<dbReference type="EC" id="2.7.11.1" evidence="1"/>
<protein>
    <recommendedName>
        <fullName evidence="1">non-specific serine/threonine protein kinase</fullName>
        <ecNumber evidence="1">2.7.11.1</ecNumber>
    </recommendedName>
</protein>
<dbReference type="InterPro" id="IPR000719">
    <property type="entry name" value="Prot_kinase_dom"/>
</dbReference>
<feature type="domain" description="Protein kinase" evidence="10">
    <location>
        <begin position="17"/>
        <end position="276"/>
    </location>
</feature>
<gene>
    <name evidence="12" type="primary">spk1</name>
    <name evidence="12" type="ORF">Bravens_00954</name>
</gene>
<keyword evidence="3 12" id="KW-0808">Transferase</keyword>
<evidence type="ECO:0000313" key="12">
    <source>
        <dbReference type="EMBL" id="KXZ57922.1"/>
    </source>
</evidence>
<dbReference type="SUPFAM" id="SSF56112">
    <property type="entry name" value="Protein kinase-like (PK-like)"/>
    <property type="match status" value="1"/>
</dbReference>
<comment type="catalytic activity">
    <reaction evidence="7">
        <text>L-threonyl-[protein] + ATP = O-phospho-L-threonyl-[protein] + ADP + H(+)</text>
        <dbReference type="Rhea" id="RHEA:46608"/>
        <dbReference type="Rhea" id="RHEA-COMP:11060"/>
        <dbReference type="Rhea" id="RHEA-COMP:11605"/>
        <dbReference type="ChEBI" id="CHEBI:15378"/>
        <dbReference type="ChEBI" id="CHEBI:30013"/>
        <dbReference type="ChEBI" id="CHEBI:30616"/>
        <dbReference type="ChEBI" id="CHEBI:61977"/>
        <dbReference type="ChEBI" id="CHEBI:456216"/>
        <dbReference type="EC" id="2.7.11.1"/>
    </reaction>
</comment>
<dbReference type="Gene3D" id="3.30.200.20">
    <property type="entry name" value="Phosphorylase Kinase, domain 1"/>
    <property type="match status" value="1"/>
</dbReference>
<dbReference type="Gene3D" id="1.10.510.10">
    <property type="entry name" value="Transferase(Phosphotransferase) domain 1"/>
    <property type="match status" value="1"/>
</dbReference>
<feature type="region of interest" description="Disordered" evidence="9">
    <location>
        <begin position="619"/>
        <end position="644"/>
    </location>
</feature>
<feature type="domain" description="PASTA" evidence="11">
    <location>
        <begin position="556"/>
        <end position="622"/>
    </location>
</feature>
<feature type="compositionally biased region" description="Acidic residues" evidence="9">
    <location>
        <begin position="369"/>
        <end position="378"/>
    </location>
</feature>
<feature type="region of interest" description="Disordered" evidence="9">
    <location>
        <begin position="526"/>
        <end position="545"/>
    </location>
</feature>
<evidence type="ECO:0000256" key="9">
    <source>
        <dbReference type="SAM" id="MobiDB-lite"/>
    </source>
</evidence>
<dbReference type="AlphaFoldDB" id="A0A150H738"/>
<dbReference type="CDD" id="cd14014">
    <property type="entry name" value="STKc_PknB_like"/>
    <property type="match status" value="1"/>
</dbReference>
<feature type="domain" description="PASTA" evidence="11">
    <location>
        <begin position="489"/>
        <end position="555"/>
    </location>
</feature>
<evidence type="ECO:0000256" key="5">
    <source>
        <dbReference type="ARBA" id="ARBA00022777"/>
    </source>
</evidence>
<dbReference type="CDD" id="cd06577">
    <property type="entry name" value="PASTA_pknB"/>
    <property type="match status" value="3"/>
</dbReference>
<evidence type="ECO:0000313" key="13">
    <source>
        <dbReference type="Proteomes" id="UP000243589"/>
    </source>
</evidence>
<evidence type="ECO:0000256" key="3">
    <source>
        <dbReference type="ARBA" id="ARBA00022679"/>
    </source>
</evidence>
<dbReference type="Pfam" id="PF03793">
    <property type="entry name" value="PASTA"/>
    <property type="match status" value="3"/>
</dbReference>
<dbReference type="Gene3D" id="3.30.10.20">
    <property type="match status" value="3"/>
</dbReference>
<evidence type="ECO:0000256" key="1">
    <source>
        <dbReference type="ARBA" id="ARBA00012513"/>
    </source>
</evidence>
<dbReference type="PROSITE" id="PS51178">
    <property type="entry name" value="PASTA"/>
    <property type="match status" value="3"/>
</dbReference>
<name>A0A150H738_9MICO</name>
<dbReference type="InterPro" id="IPR005543">
    <property type="entry name" value="PASTA_dom"/>
</dbReference>
<evidence type="ECO:0000259" key="10">
    <source>
        <dbReference type="PROSITE" id="PS50011"/>
    </source>
</evidence>
<keyword evidence="2" id="KW-0723">Serine/threonine-protein kinase</keyword>
<reference evidence="12 13" key="1">
    <citation type="submission" date="2016-01" db="EMBL/GenBank/DDBJ databases">
        <title>Use of Whole Genome Sequencing to ascertain that Brevibacterium massiliense (Roux, Raoult 2009) is a later heterotypic synonym of Brevibacterium ravenspurgense (Mages 2008).</title>
        <authorList>
            <person name="Bernier A.-M."/>
            <person name="Burdz T."/>
            <person name="Huynh C."/>
            <person name="Pachecho A.L."/>
            <person name="Wiebe D."/>
            <person name="Bonner C."/>
            <person name="Bernard K."/>
        </authorList>
    </citation>
    <scope>NUCLEOTIDE SEQUENCE [LARGE SCALE GENOMIC DNA]</scope>
    <source>
        <strain evidence="12 13">CCUG56047</strain>
    </source>
</reference>
<dbReference type="PANTHER" id="PTHR43289:SF34">
    <property type="entry name" value="SERINE_THREONINE-PROTEIN KINASE YBDM-RELATED"/>
    <property type="match status" value="1"/>
</dbReference>
<evidence type="ECO:0000256" key="2">
    <source>
        <dbReference type="ARBA" id="ARBA00022527"/>
    </source>
</evidence>
<dbReference type="RefSeq" id="WP_062020799.1">
    <property type="nucleotide sequence ID" value="NZ_LQQC01000010.1"/>
</dbReference>
<accession>A0A150H738</accession>
<evidence type="ECO:0000256" key="7">
    <source>
        <dbReference type="ARBA" id="ARBA00047899"/>
    </source>
</evidence>
<dbReference type="SMART" id="SM00220">
    <property type="entry name" value="S_TKc"/>
    <property type="match status" value="1"/>
</dbReference>
<evidence type="ECO:0000259" key="11">
    <source>
        <dbReference type="PROSITE" id="PS51178"/>
    </source>
</evidence>
<keyword evidence="4" id="KW-0547">Nucleotide-binding</keyword>
<dbReference type="GO" id="GO:0005524">
    <property type="term" value="F:ATP binding"/>
    <property type="evidence" value="ECO:0007669"/>
    <property type="project" value="UniProtKB-KW"/>
</dbReference>
<dbReference type="PATRIC" id="fig|479117.4.peg.953"/>
<evidence type="ECO:0000256" key="4">
    <source>
        <dbReference type="ARBA" id="ARBA00022741"/>
    </source>
</evidence>
<keyword evidence="6" id="KW-0067">ATP-binding</keyword>
<dbReference type="Pfam" id="PF00069">
    <property type="entry name" value="Pkinase"/>
    <property type="match status" value="1"/>
</dbReference>
<evidence type="ECO:0000256" key="8">
    <source>
        <dbReference type="ARBA" id="ARBA00048679"/>
    </source>
</evidence>
<dbReference type="FunFam" id="1.10.510.10:FF:000021">
    <property type="entry name" value="Serine/threonine protein kinase"/>
    <property type="match status" value="1"/>
</dbReference>
<dbReference type="GO" id="GO:0004674">
    <property type="term" value="F:protein serine/threonine kinase activity"/>
    <property type="evidence" value="ECO:0007669"/>
    <property type="project" value="UniProtKB-KW"/>
</dbReference>
<comment type="catalytic activity">
    <reaction evidence="8">
        <text>L-seryl-[protein] + ATP = O-phospho-L-seryl-[protein] + ADP + H(+)</text>
        <dbReference type="Rhea" id="RHEA:17989"/>
        <dbReference type="Rhea" id="RHEA-COMP:9863"/>
        <dbReference type="Rhea" id="RHEA-COMP:11604"/>
        <dbReference type="ChEBI" id="CHEBI:15378"/>
        <dbReference type="ChEBI" id="CHEBI:29999"/>
        <dbReference type="ChEBI" id="CHEBI:30616"/>
        <dbReference type="ChEBI" id="CHEBI:83421"/>
        <dbReference type="ChEBI" id="CHEBI:456216"/>
        <dbReference type="EC" id="2.7.11.1"/>
    </reaction>
</comment>
<dbReference type="Proteomes" id="UP000243589">
    <property type="component" value="Unassembled WGS sequence"/>
</dbReference>
<dbReference type="InterPro" id="IPR011009">
    <property type="entry name" value="Kinase-like_dom_sf"/>
</dbReference>
<sequence>MAQIRDQLIGVVLDGRYRIESVVARGGMAMVYRGTDLRLDREIAVKVMHAHLASDPSFVERFEREAMNAARLSHPNLIAVNDQSRDGDVVYLVMEYLESVTLRKELKFRGRFTPRQAISVVDAILAALEAVHEAGMIHRDLKPDNVLLGTDGQIKLADFGLARAVTSETTTKTLIGTVGYVAPELVTRSGADERTDLYTLGIMFYEMLTGSQPYTDDVPIQVAYRHVHDRVTAPSEAVPGLSPQLDALVLWATSPKPDDRPESATAMRQALGEARLAMTDEQLDFGGTSDAADPTEPALTATADIDEQIGLEAPEPVPGTGEIPKLSTDETPAAVSSTTEIPGTLTAAAVSADGTPPVDLPPLENEPPTAEELEDNDEPRDSRRRRPVFVGLVAAVAALGLAGTFGIAKASGVIGGETEQEVVMAAVPQIEAGTAEADARQILEQAGFTVSTEGRKHADIAKGTVIETRPAAGEQLQEGSSVTLVTSDGPEMVAVPKLVGKTEDEAAKALEDAGLKKGKVSTVEGQGKKGRVVSQSTKADSQAEKGSAIDITVSSGPETIAIPDLRGQDYEASYKRLLGMGFRVARDDVYSEYTPKGKVVAMYPGPGKKRTADTLVILKVSKGKEPPKDDKPKDEKKKDDKPKD</sequence>
<dbReference type="NCBIfam" id="NF033483">
    <property type="entry name" value="PknB_PASTA_kin"/>
    <property type="match status" value="1"/>
</dbReference>
<dbReference type="FunFam" id="3.30.200.20:FF:000035">
    <property type="entry name" value="Serine/threonine protein kinase Stk1"/>
    <property type="match status" value="1"/>
</dbReference>
<feature type="region of interest" description="Disordered" evidence="9">
    <location>
        <begin position="312"/>
        <end position="383"/>
    </location>
</feature>
<feature type="domain" description="PASTA" evidence="11">
    <location>
        <begin position="418"/>
        <end position="488"/>
    </location>
</feature>
<dbReference type="PANTHER" id="PTHR43289">
    <property type="entry name" value="MITOGEN-ACTIVATED PROTEIN KINASE KINASE KINASE 20-RELATED"/>
    <property type="match status" value="1"/>
</dbReference>
<dbReference type="PROSITE" id="PS00108">
    <property type="entry name" value="PROTEIN_KINASE_ST"/>
    <property type="match status" value="1"/>
</dbReference>
<dbReference type="GO" id="GO:0106310">
    <property type="term" value="F:protein serine kinase activity"/>
    <property type="evidence" value="ECO:0007669"/>
    <property type="project" value="RHEA"/>
</dbReference>
<proteinExistence type="predicted"/>
<keyword evidence="13" id="KW-1185">Reference proteome</keyword>
<comment type="caution">
    <text evidence="12">The sequence shown here is derived from an EMBL/GenBank/DDBJ whole genome shotgun (WGS) entry which is preliminary data.</text>
</comment>
<keyword evidence="5 12" id="KW-0418">Kinase</keyword>
<dbReference type="PROSITE" id="PS50011">
    <property type="entry name" value="PROTEIN_KINASE_DOM"/>
    <property type="match status" value="1"/>
</dbReference>
<dbReference type="EMBL" id="LQQC01000010">
    <property type="protein sequence ID" value="KXZ57922.1"/>
    <property type="molecule type" value="Genomic_DNA"/>
</dbReference>
<organism evidence="12 13">
    <name type="scientific">Brevibacterium ravenspurgense</name>
    <dbReference type="NCBI Taxonomy" id="479117"/>
    <lineage>
        <taxon>Bacteria</taxon>
        <taxon>Bacillati</taxon>
        <taxon>Actinomycetota</taxon>
        <taxon>Actinomycetes</taxon>
        <taxon>Micrococcales</taxon>
        <taxon>Brevibacteriaceae</taxon>
        <taxon>Brevibacterium</taxon>
    </lineage>
</organism>